<dbReference type="InterPro" id="IPR054703">
    <property type="entry name" value="Mop-rel"/>
</dbReference>
<dbReference type="RefSeq" id="WP_211142028.1">
    <property type="nucleotide sequence ID" value="NZ_JAEEGB010000007.1"/>
</dbReference>
<dbReference type="Pfam" id="PF01966">
    <property type="entry name" value="HD"/>
    <property type="match status" value="1"/>
</dbReference>
<organism evidence="2 3">
    <name type="scientific">Clostridium aciditolerans</name>
    <dbReference type="NCBI Taxonomy" id="339861"/>
    <lineage>
        <taxon>Bacteria</taxon>
        <taxon>Bacillati</taxon>
        <taxon>Bacillota</taxon>
        <taxon>Clostridia</taxon>
        <taxon>Eubacteriales</taxon>
        <taxon>Clostridiaceae</taxon>
        <taxon>Clostridium</taxon>
    </lineage>
</organism>
<dbReference type="EMBL" id="JAEEGB010000007">
    <property type="protein sequence ID" value="MBI6872522.1"/>
    <property type="molecule type" value="Genomic_DNA"/>
</dbReference>
<dbReference type="Pfam" id="PF12804">
    <property type="entry name" value="NTP_transf_3"/>
    <property type="match status" value="1"/>
</dbReference>
<accession>A0A934HXS7</accession>
<dbReference type="SMART" id="SM00471">
    <property type="entry name" value="HDc"/>
    <property type="match status" value="1"/>
</dbReference>
<dbReference type="InterPro" id="IPR029044">
    <property type="entry name" value="Nucleotide-diphossugar_trans"/>
</dbReference>
<name>A0A934HXS7_9CLOT</name>
<dbReference type="NCBIfam" id="TIGR00277">
    <property type="entry name" value="HDIG"/>
    <property type="match status" value="1"/>
</dbReference>
<dbReference type="Gene3D" id="3.90.550.10">
    <property type="entry name" value="Spore Coat Polysaccharide Biosynthesis Protein SpsA, Chain A"/>
    <property type="match status" value="1"/>
</dbReference>
<dbReference type="CDD" id="cd04182">
    <property type="entry name" value="GT_2_like_f"/>
    <property type="match status" value="1"/>
</dbReference>
<comment type="caution">
    <text evidence="2">The sequence shown here is derived from an EMBL/GenBank/DDBJ whole genome shotgun (WGS) entry which is preliminary data.</text>
</comment>
<dbReference type="SUPFAM" id="SSF109604">
    <property type="entry name" value="HD-domain/PDEase-like"/>
    <property type="match status" value="1"/>
</dbReference>
<dbReference type="CDD" id="cd00077">
    <property type="entry name" value="HDc"/>
    <property type="match status" value="1"/>
</dbReference>
<dbReference type="Proteomes" id="UP000622687">
    <property type="component" value="Unassembled WGS sequence"/>
</dbReference>
<evidence type="ECO:0000259" key="1">
    <source>
        <dbReference type="SMART" id="SM00471"/>
    </source>
</evidence>
<dbReference type="PANTHER" id="PTHR43777:SF1">
    <property type="entry name" value="MOLYBDENUM COFACTOR CYTIDYLYLTRANSFERASE"/>
    <property type="match status" value="1"/>
</dbReference>
<dbReference type="GO" id="GO:0016779">
    <property type="term" value="F:nucleotidyltransferase activity"/>
    <property type="evidence" value="ECO:0007669"/>
    <property type="project" value="UniProtKB-ARBA"/>
</dbReference>
<sequence length="368" mass="42072">MNKDNFAAVILAAGYSSRMRDFKPLMKFGEYTAIETIVNTFTTSGICNIIVVVGHRGKELIDVLKDSQAKCIENKNYSQGMYSSVLKGIEALNENVSAFFMLPVDIPLVKIHTIETLKSQYLCCDKGIIYPTFNGKRGHPPLIDCKYKDIILKNNEYGGLKNILSKFDDDSINVPVFDKFTIMDMDTKADYIELLKYFSLKVPNREECYSILKMHDVSDNVIRHCVKVSEIATYILNILNEKGYNFDEDLLSAAALLHDIDRKSTNHAKKGEETLKKLGYEHIGNIISTHMDIKVGEKENITENEILYLADKLVKEDKVMPLECRFDRCLLKHKNDFEAEDKIKQRYIEAKKVISKIEAVIGKSFDYE</sequence>
<feature type="domain" description="HD/PDEase" evidence="1">
    <location>
        <begin position="217"/>
        <end position="325"/>
    </location>
</feature>
<dbReference type="InterPro" id="IPR025877">
    <property type="entry name" value="MobA-like_NTP_Trfase"/>
</dbReference>
<evidence type="ECO:0000313" key="3">
    <source>
        <dbReference type="Proteomes" id="UP000622687"/>
    </source>
</evidence>
<dbReference type="SUPFAM" id="SSF53448">
    <property type="entry name" value="Nucleotide-diphospho-sugar transferases"/>
    <property type="match status" value="1"/>
</dbReference>
<dbReference type="PANTHER" id="PTHR43777">
    <property type="entry name" value="MOLYBDENUM COFACTOR CYTIDYLYLTRANSFERASE"/>
    <property type="match status" value="1"/>
</dbReference>
<keyword evidence="2" id="KW-0808">Transferase</keyword>
<dbReference type="AlphaFoldDB" id="A0A934HXS7"/>
<dbReference type="InterPro" id="IPR003607">
    <property type="entry name" value="HD/PDEase_dom"/>
</dbReference>
<proteinExistence type="predicted"/>
<dbReference type="NCBIfam" id="NF045665">
    <property type="entry name" value="NTPtran_DVU1551"/>
    <property type="match status" value="1"/>
</dbReference>
<evidence type="ECO:0000313" key="2">
    <source>
        <dbReference type="EMBL" id="MBI6872522.1"/>
    </source>
</evidence>
<keyword evidence="3" id="KW-1185">Reference proteome</keyword>
<protein>
    <submittedName>
        <fullName evidence="2">NTP transferase domain-containing protein</fullName>
    </submittedName>
</protein>
<reference evidence="2" key="1">
    <citation type="submission" date="2020-12" db="EMBL/GenBank/DDBJ databases">
        <title>Clostridium thailandense sp. nov., a novel acetogenic bacterium isolated from peat land soil in Thailand.</title>
        <authorList>
            <person name="Chaikitkaew S."/>
            <person name="Birkeland N.K."/>
        </authorList>
    </citation>
    <scope>NUCLEOTIDE SEQUENCE</scope>
    <source>
        <strain evidence="2">DSM 17425</strain>
    </source>
</reference>
<gene>
    <name evidence="2" type="ORF">I6U51_07330</name>
</gene>
<dbReference type="InterPro" id="IPR006674">
    <property type="entry name" value="HD_domain"/>
</dbReference>
<dbReference type="InterPro" id="IPR006675">
    <property type="entry name" value="HDIG_dom"/>
</dbReference>
<dbReference type="Gene3D" id="1.10.3210.10">
    <property type="entry name" value="Hypothetical protein af1432"/>
    <property type="match status" value="1"/>
</dbReference>